<gene>
    <name evidence="3" type="primary">nosY4</name>
    <name evidence="3" type="ORF">HSR122_0604</name>
</gene>
<evidence type="ECO:0000313" key="3">
    <source>
        <dbReference type="EMBL" id="QSG08011.1"/>
    </source>
</evidence>
<accession>A0A897N6B9</accession>
<dbReference type="RefSeq" id="WP_229111181.1">
    <property type="nucleotide sequence ID" value="NZ_CP064788.1"/>
</dbReference>
<proteinExistence type="predicted"/>
<keyword evidence="4" id="KW-1185">Reference proteome</keyword>
<dbReference type="GO" id="GO:0005886">
    <property type="term" value="C:plasma membrane"/>
    <property type="evidence" value="ECO:0007669"/>
    <property type="project" value="UniProtKB-SubCell"/>
</dbReference>
<name>A0A897N6B9_9EURY</name>
<evidence type="ECO:0000313" key="4">
    <source>
        <dbReference type="Proteomes" id="UP000662973"/>
    </source>
</evidence>
<dbReference type="AlphaFoldDB" id="A0A897N6B9"/>
<reference evidence="3 4" key="1">
    <citation type="submission" date="2020-11" db="EMBL/GenBank/DDBJ databases">
        <title>Carbohydrate-dependent, anaerobic sulfur respiration: A novel catabolism in halophilic archaea.</title>
        <authorList>
            <person name="Sorokin D.Y."/>
            <person name="Messina E."/>
            <person name="Smedile F."/>
            <person name="La Cono V."/>
            <person name="Hallsworth J.E."/>
            <person name="Yakimov M.M."/>
        </authorList>
    </citation>
    <scope>NUCLEOTIDE SEQUENCE [LARGE SCALE GENOMIC DNA]</scope>
    <source>
        <strain evidence="3 4">HSR12-2</strain>
    </source>
</reference>
<protein>
    <submittedName>
        <fullName evidence="3">ABC-type transport system involved in multi-copper enzyme maturation, permease component</fullName>
    </submittedName>
</protein>
<keyword evidence="2" id="KW-1133">Transmembrane helix</keyword>
<dbReference type="PANTHER" id="PTHR43471">
    <property type="entry name" value="ABC TRANSPORTER PERMEASE"/>
    <property type="match status" value="1"/>
</dbReference>
<feature type="transmembrane region" description="Helical" evidence="2">
    <location>
        <begin position="105"/>
        <end position="129"/>
    </location>
</feature>
<organism evidence="3 4">
    <name type="scientific">Halapricum desulfuricans</name>
    <dbReference type="NCBI Taxonomy" id="2841257"/>
    <lineage>
        <taxon>Archaea</taxon>
        <taxon>Methanobacteriati</taxon>
        <taxon>Methanobacteriota</taxon>
        <taxon>Stenosarchaea group</taxon>
        <taxon>Halobacteria</taxon>
        <taxon>Halobacteriales</taxon>
        <taxon>Haloarculaceae</taxon>
        <taxon>Halapricum</taxon>
    </lineage>
</organism>
<dbReference type="EMBL" id="CP064788">
    <property type="protein sequence ID" value="QSG08011.1"/>
    <property type="molecule type" value="Genomic_DNA"/>
</dbReference>
<dbReference type="Pfam" id="PF12679">
    <property type="entry name" value="ABC2_membrane_2"/>
    <property type="match status" value="1"/>
</dbReference>
<evidence type="ECO:0000256" key="2">
    <source>
        <dbReference type="SAM" id="Phobius"/>
    </source>
</evidence>
<dbReference type="Proteomes" id="UP000662973">
    <property type="component" value="Chromosome"/>
</dbReference>
<dbReference type="GeneID" id="68851268"/>
<dbReference type="GO" id="GO:0140359">
    <property type="term" value="F:ABC-type transporter activity"/>
    <property type="evidence" value="ECO:0007669"/>
    <property type="project" value="InterPro"/>
</dbReference>
<feature type="transmembrane region" description="Helical" evidence="2">
    <location>
        <begin position="20"/>
        <end position="40"/>
    </location>
</feature>
<dbReference type="PANTHER" id="PTHR43471:SF1">
    <property type="entry name" value="ABC TRANSPORTER PERMEASE PROTEIN NOSY-RELATED"/>
    <property type="match status" value="1"/>
</dbReference>
<sequence length="209" mass="21991">MSTLAVAKRDFLDVWRAKLVWAPVALVVPLIALVAAYLSIAGERESGSIKFTLGAPVDRSAVVLGKLLSRSGVVLAGLGVSFVIGTGIAQVLVPEMTFEYADYAIFIGVTLLYALAYVAVAVAISAATVSGRRRWPAGSASSSCSISSGTSCRSARRRCSSSYLRNSGGIPTTTSTSSNDRHPRRLGRRPAGTGLLAVRARTTRVIIFN</sequence>
<feature type="region of interest" description="Disordered" evidence="1">
    <location>
        <begin position="163"/>
        <end position="189"/>
    </location>
</feature>
<dbReference type="KEGG" id="hds:HSR122_0604"/>
<keyword evidence="2" id="KW-0812">Transmembrane</keyword>
<evidence type="ECO:0000256" key="1">
    <source>
        <dbReference type="SAM" id="MobiDB-lite"/>
    </source>
</evidence>
<keyword evidence="2" id="KW-0472">Membrane</keyword>
<feature type="transmembrane region" description="Helical" evidence="2">
    <location>
        <begin position="73"/>
        <end position="93"/>
    </location>
</feature>